<dbReference type="InterPro" id="IPR003609">
    <property type="entry name" value="Pan_app"/>
</dbReference>
<accession>A0AAD3DWN5</accession>
<feature type="chain" id="PRO_5041933211" description="Apple domain-containing protein" evidence="2">
    <location>
        <begin position="23"/>
        <end position="344"/>
    </location>
</feature>
<dbReference type="Gene3D" id="3.50.4.10">
    <property type="entry name" value="Hepatocyte Growth Factor"/>
    <property type="match status" value="1"/>
</dbReference>
<gene>
    <name evidence="4" type="ORF">Agub_g10325</name>
</gene>
<organism evidence="4 5">
    <name type="scientific">Astrephomene gubernaculifera</name>
    <dbReference type="NCBI Taxonomy" id="47775"/>
    <lineage>
        <taxon>Eukaryota</taxon>
        <taxon>Viridiplantae</taxon>
        <taxon>Chlorophyta</taxon>
        <taxon>core chlorophytes</taxon>
        <taxon>Chlorophyceae</taxon>
        <taxon>CS clade</taxon>
        <taxon>Chlamydomonadales</taxon>
        <taxon>Astrephomenaceae</taxon>
        <taxon>Astrephomene</taxon>
    </lineage>
</organism>
<evidence type="ECO:0000259" key="3">
    <source>
        <dbReference type="PROSITE" id="PS50948"/>
    </source>
</evidence>
<keyword evidence="5" id="KW-1185">Reference proteome</keyword>
<evidence type="ECO:0000313" key="5">
    <source>
        <dbReference type="Proteomes" id="UP001054857"/>
    </source>
</evidence>
<keyword evidence="2" id="KW-0732">Signal</keyword>
<feature type="region of interest" description="Disordered" evidence="1">
    <location>
        <begin position="168"/>
        <end position="264"/>
    </location>
</feature>
<dbReference type="Proteomes" id="UP001054857">
    <property type="component" value="Unassembled WGS sequence"/>
</dbReference>
<comment type="caution">
    <text evidence="4">The sequence shown here is derived from an EMBL/GenBank/DDBJ whole genome shotgun (WGS) entry which is preliminary data.</text>
</comment>
<evidence type="ECO:0000256" key="2">
    <source>
        <dbReference type="SAM" id="SignalP"/>
    </source>
</evidence>
<protein>
    <recommendedName>
        <fullName evidence="3">Apple domain-containing protein</fullName>
    </recommendedName>
</protein>
<sequence length="344" mass="35780">MAHTRPFALVSLLLLAVVNVNAVARLHIDFHKDAESATAAQTTLRTKGRRLHDDSSDNVCYEGCFAAPISNPSAQPFPLNLTAVAANGSQPMSLLDCYTAALQANLTFFAVGGVYGCYGGNEMMTGWALDSCPLECVPGGSGVCGDVGKASVFSMGLCQYLGGPCAPDESLPPPPKAPSPPPPGQPPRKPSPPPPRKQPSVPTNVDPEASPPSDIVEVYSPPPPPPSSPPPPPPPSPPPPSPPPPPPPPSPSPPPPPSPPPAGKTYHCKAGVALLGTPLPGLDRVKLNPAHSDAVNTAECQSICTQEPDCMGYYYKTTTWCYLMSEVVSFTKAYSSAVQACKVL</sequence>
<feature type="compositionally biased region" description="Pro residues" evidence="1">
    <location>
        <begin position="170"/>
        <end position="197"/>
    </location>
</feature>
<dbReference type="AlphaFoldDB" id="A0AAD3DWN5"/>
<proteinExistence type="predicted"/>
<evidence type="ECO:0000256" key="1">
    <source>
        <dbReference type="SAM" id="MobiDB-lite"/>
    </source>
</evidence>
<evidence type="ECO:0000313" key="4">
    <source>
        <dbReference type="EMBL" id="GFR48429.1"/>
    </source>
</evidence>
<feature type="compositionally biased region" description="Pro residues" evidence="1">
    <location>
        <begin position="220"/>
        <end position="262"/>
    </location>
</feature>
<feature type="domain" description="Apple" evidence="3">
    <location>
        <begin position="268"/>
        <end position="341"/>
    </location>
</feature>
<reference evidence="4 5" key="1">
    <citation type="journal article" date="2021" name="Sci. Rep.">
        <title>Genome sequencing of the multicellular alga Astrephomene provides insights into convergent evolution of germ-soma differentiation.</title>
        <authorList>
            <person name="Yamashita S."/>
            <person name="Yamamoto K."/>
            <person name="Matsuzaki R."/>
            <person name="Suzuki S."/>
            <person name="Yamaguchi H."/>
            <person name="Hirooka S."/>
            <person name="Minakuchi Y."/>
            <person name="Miyagishima S."/>
            <person name="Kawachi M."/>
            <person name="Toyoda A."/>
            <person name="Nozaki H."/>
        </authorList>
    </citation>
    <scope>NUCLEOTIDE SEQUENCE [LARGE SCALE GENOMIC DNA]</scope>
    <source>
        <strain evidence="4 5">NIES-4017</strain>
    </source>
</reference>
<dbReference type="PROSITE" id="PS50948">
    <property type="entry name" value="PAN"/>
    <property type="match status" value="1"/>
</dbReference>
<feature type="signal peptide" evidence="2">
    <location>
        <begin position="1"/>
        <end position="22"/>
    </location>
</feature>
<name>A0AAD3DWN5_9CHLO</name>
<dbReference type="PRINTS" id="PR01217">
    <property type="entry name" value="PRICHEXTENSN"/>
</dbReference>
<dbReference type="EMBL" id="BMAR01000023">
    <property type="protein sequence ID" value="GFR48429.1"/>
    <property type="molecule type" value="Genomic_DNA"/>
</dbReference>